<proteinExistence type="predicted"/>
<keyword evidence="2" id="KW-1185">Reference proteome</keyword>
<gene>
    <name evidence="1" type="ORF">GCM10009827_028510</name>
</gene>
<dbReference type="Proteomes" id="UP001501470">
    <property type="component" value="Unassembled WGS sequence"/>
</dbReference>
<protein>
    <submittedName>
        <fullName evidence="1">Uncharacterized protein</fullName>
    </submittedName>
</protein>
<comment type="caution">
    <text evidence="1">The sequence shown here is derived from an EMBL/GenBank/DDBJ whole genome shotgun (WGS) entry which is preliminary data.</text>
</comment>
<evidence type="ECO:0000313" key="2">
    <source>
        <dbReference type="Proteomes" id="UP001501470"/>
    </source>
</evidence>
<organism evidence="1 2">
    <name type="scientific">Dactylosporangium maewongense</name>
    <dbReference type="NCBI Taxonomy" id="634393"/>
    <lineage>
        <taxon>Bacteria</taxon>
        <taxon>Bacillati</taxon>
        <taxon>Actinomycetota</taxon>
        <taxon>Actinomycetes</taxon>
        <taxon>Micromonosporales</taxon>
        <taxon>Micromonosporaceae</taxon>
        <taxon>Dactylosporangium</taxon>
    </lineage>
</organism>
<name>A0ABN2A6M4_9ACTN</name>
<dbReference type="EMBL" id="BAAAQD010000004">
    <property type="protein sequence ID" value="GAA1512475.1"/>
    <property type="molecule type" value="Genomic_DNA"/>
</dbReference>
<sequence>MLKDRDVALPDADGDIDWEAQVDSTVVRVRPVLIQGRNADRHANGSPGPVAA</sequence>
<evidence type="ECO:0000313" key="1">
    <source>
        <dbReference type="EMBL" id="GAA1512475.1"/>
    </source>
</evidence>
<reference evidence="1 2" key="1">
    <citation type="journal article" date="2019" name="Int. J. Syst. Evol. Microbiol.">
        <title>The Global Catalogue of Microorganisms (GCM) 10K type strain sequencing project: providing services to taxonomists for standard genome sequencing and annotation.</title>
        <authorList>
            <consortium name="The Broad Institute Genomics Platform"/>
            <consortium name="The Broad Institute Genome Sequencing Center for Infectious Disease"/>
            <person name="Wu L."/>
            <person name="Ma J."/>
        </authorList>
    </citation>
    <scope>NUCLEOTIDE SEQUENCE [LARGE SCALE GENOMIC DNA]</scope>
    <source>
        <strain evidence="1 2">JCM 15933</strain>
    </source>
</reference>
<accession>A0ABN2A6M4</accession>